<dbReference type="GO" id="GO:0008863">
    <property type="term" value="F:formate dehydrogenase (NAD+) activity"/>
    <property type="evidence" value="ECO:0007669"/>
    <property type="project" value="InterPro"/>
</dbReference>
<evidence type="ECO:0000313" key="17">
    <source>
        <dbReference type="EMBL" id="SHJ49079.1"/>
    </source>
</evidence>
<dbReference type="GO" id="GO:0051539">
    <property type="term" value="F:4 iron, 4 sulfur cluster binding"/>
    <property type="evidence" value="ECO:0007669"/>
    <property type="project" value="UniProtKB-KW"/>
</dbReference>
<dbReference type="Gene3D" id="3.40.50.740">
    <property type="match status" value="1"/>
</dbReference>
<evidence type="ECO:0000256" key="12">
    <source>
        <dbReference type="ARBA" id="ARBA00023004"/>
    </source>
</evidence>
<keyword evidence="14" id="KW-0826">Tungsten</keyword>
<dbReference type="InterPro" id="IPR006657">
    <property type="entry name" value="MoPterin_dinucl-bd_dom"/>
</dbReference>
<dbReference type="InterPro" id="IPR006656">
    <property type="entry name" value="Mopterin_OxRdtase"/>
</dbReference>
<evidence type="ECO:0000256" key="13">
    <source>
        <dbReference type="ARBA" id="ARBA00023014"/>
    </source>
</evidence>
<comment type="similarity">
    <text evidence="4">Belongs to the prokaryotic molybdopterin-containing oxidoreductase family.</text>
</comment>
<keyword evidence="11" id="KW-0560">Oxidoreductase</keyword>
<dbReference type="Gene3D" id="2.40.40.20">
    <property type="match status" value="1"/>
</dbReference>
<dbReference type="CDD" id="cd02792">
    <property type="entry name" value="MopB_CT_Formate-Dh-Na-like"/>
    <property type="match status" value="1"/>
</dbReference>
<keyword evidence="5" id="KW-0004">4Fe-4S</keyword>
<evidence type="ECO:0000256" key="5">
    <source>
        <dbReference type="ARBA" id="ARBA00022485"/>
    </source>
</evidence>
<evidence type="ECO:0000256" key="10">
    <source>
        <dbReference type="ARBA" id="ARBA00022933"/>
    </source>
</evidence>
<evidence type="ECO:0000256" key="7">
    <source>
        <dbReference type="ARBA" id="ARBA00022729"/>
    </source>
</evidence>
<keyword evidence="12" id="KW-0408">Iron</keyword>
<keyword evidence="13" id="KW-0411">Iron-sulfur</keyword>
<dbReference type="FunFam" id="3.40.228.10:FF:000009">
    <property type="entry name" value="Formate dehydrogenase, alpha subunit, selenocysteine-containing"/>
    <property type="match status" value="1"/>
</dbReference>
<protein>
    <submittedName>
        <fullName evidence="17">Formate dehydrogenase alpha subunit</fullName>
    </submittedName>
</protein>
<dbReference type="Gene3D" id="3.40.228.10">
    <property type="entry name" value="Dimethylsulfoxide Reductase, domain 2"/>
    <property type="match status" value="2"/>
</dbReference>
<evidence type="ECO:0000256" key="1">
    <source>
        <dbReference type="ARBA" id="ARBA00001930"/>
    </source>
</evidence>
<evidence type="ECO:0000256" key="2">
    <source>
        <dbReference type="ARBA" id="ARBA00001966"/>
    </source>
</evidence>
<proteinExistence type="inferred from homology"/>
<evidence type="ECO:0000256" key="8">
    <source>
        <dbReference type="ARBA" id="ARBA00022764"/>
    </source>
</evidence>
<dbReference type="PANTHER" id="PTHR43598">
    <property type="entry name" value="TUNGSTEN-CONTAINING FORMYLMETHANOFURAN DEHYDROGENASE 2 SUBUNIT B"/>
    <property type="match status" value="1"/>
</dbReference>
<comment type="subcellular location">
    <subcellularLocation>
        <location evidence="3">Periplasm</location>
    </subcellularLocation>
</comment>
<gene>
    <name evidence="17" type="ORF">SAMN02745165_02481</name>
</gene>
<dbReference type="SUPFAM" id="SSF53706">
    <property type="entry name" value="Formate dehydrogenase/DMSO reductase, domains 1-3"/>
    <property type="match status" value="1"/>
</dbReference>
<dbReference type="GO" id="GO:0043546">
    <property type="term" value="F:molybdopterin cofactor binding"/>
    <property type="evidence" value="ECO:0007669"/>
    <property type="project" value="InterPro"/>
</dbReference>
<dbReference type="GO" id="GO:0030151">
    <property type="term" value="F:molybdenum ion binding"/>
    <property type="evidence" value="ECO:0007669"/>
    <property type="project" value="TreeGrafter"/>
</dbReference>
<dbReference type="Proteomes" id="UP000184171">
    <property type="component" value="Unassembled WGS sequence"/>
</dbReference>
<dbReference type="AlphaFoldDB" id="A0A1M6JQT4"/>
<sequence>MTNHWIDIQHADVIMCIGSNPAENHPISFKYVEKAMDNGAKLISVDPRYTRTSSKADTYAQLRPGTDIAFIGGMMNYILENDLIHKEYVVNYTNAAFLVSDDYKFDDGLFSGYDSENFKYSKESWAYQLDANGNPKRDDSLQNPRSVYQLLKQHYARYTPEKVCEITGTAIQDYMEVIRTFAATGKAGKSATIMYAMGTTQHTYGTQNVRSYAMMQLLLGNIGIAGGGINALRGEANVQGSTDYAILYHILPGYLKVPTYDNKTLKAYNDKWTPKSNDPQSANWWSNTPKYMASLLKAYWGDAATEQNDFCYDYLPKRSGNYSFIKLMERLQNGGFEGLVCMGTNPIVGGPDASAIADGLDGLKWMVAADLWETETSVFWKRPGVDPKTIDTEVFLLPAASSVEKDGSISNSGRWAQWRYKAVNPPGHAESDAFMVDQWVKNLKKMYAEDKKAVFPGPITDLDWNYGDGHEPSIDMVARECNGQFTRDVTIKGKTFKKGQQVPSFAFLQADGSTTSGNWLYCNSYTEQGNMMQRRGQEDPTGMGFYHNWAWCWPVNRRVLYNRASVDLNGKPWNPNKPIISWNKVTRKWEGDVPDGGWAPMKEDGTKSPFIMLPEGYGRLFAGGMADGPFPEHYEPMESPVRNLMTKQQSNPAVAIPGKIDNSGKYPYVGTTYRVSEHWQAGAMTRNLPWLVELVPDMFVEISQGLADWKGLKNGDMVTVTTERGKIEARALVTSRIKPLRVSGKMVEQVGMPWHFGFNGLATGGTANVLTTAVGDANTTIPEYKAFLCNIEKGGLKS</sequence>
<dbReference type="InterPro" id="IPR009010">
    <property type="entry name" value="Asp_de-COase-like_dom_sf"/>
</dbReference>
<keyword evidence="9" id="KW-0106">Calcium</keyword>
<dbReference type="Pfam" id="PF01568">
    <property type="entry name" value="Molydop_binding"/>
    <property type="match status" value="1"/>
</dbReference>
<dbReference type="PANTHER" id="PTHR43598:SF1">
    <property type="entry name" value="FORMATE DEHYDROGENASE-O MAJOR SUBUNIT"/>
    <property type="match status" value="1"/>
</dbReference>
<dbReference type="GO" id="GO:0047111">
    <property type="term" value="F:formate dehydrogenase (cytochrome-c-553) activity"/>
    <property type="evidence" value="ECO:0007669"/>
    <property type="project" value="InterPro"/>
</dbReference>
<evidence type="ECO:0000256" key="9">
    <source>
        <dbReference type="ARBA" id="ARBA00022837"/>
    </source>
</evidence>
<evidence type="ECO:0000256" key="4">
    <source>
        <dbReference type="ARBA" id="ARBA00010312"/>
    </source>
</evidence>
<dbReference type="GO" id="GO:0009061">
    <property type="term" value="P:anaerobic respiration"/>
    <property type="evidence" value="ECO:0007669"/>
    <property type="project" value="TreeGrafter"/>
</dbReference>
<evidence type="ECO:0000259" key="16">
    <source>
        <dbReference type="Pfam" id="PF01568"/>
    </source>
</evidence>
<evidence type="ECO:0000256" key="14">
    <source>
        <dbReference type="ARBA" id="ARBA00023245"/>
    </source>
</evidence>
<dbReference type="GO" id="GO:0009055">
    <property type="term" value="F:electron transfer activity"/>
    <property type="evidence" value="ECO:0007669"/>
    <property type="project" value="InterPro"/>
</dbReference>
<feature type="domain" description="Molybdopterin oxidoreductase" evidence="15">
    <location>
        <begin position="2"/>
        <end position="432"/>
    </location>
</feature>
<evidence type="ECO:0000313" key="18">
    <source>
        <dbReference type="Proteomes" id="UP000184171"/>
    </source>
</evidence>
<dbReference type="Pfam" id="PF00384">
    <property type="entry name" value="Molybdopterin"/>
    <property type="match status" value="1"/>
</dbReference>
<name>A0A1M6JQT4_MALRU</name>
<evidence type="ECO:0000256" key="6">
    <source>
        <dbReference type="ARBA" id="ARBA00022723"/>
    </source>
</evidence>
<reference evidence="17 18" key="1">
    <citation type="submission" date="2016-11" db="EMBL/GenBank/DDBJ databases">
        <authorList>
            <person name="Jaros S."/>
            <person name="Januszkiewicz K."/>
            <person name="Wedrychowicz H."/>
        </authorList>
    </citation>
    <scope>NUCLEOTIDE SEQUENCE [LARGE SCALE GENOMIC DNA]</scope>
    <source>
        <strain evidence="17 18">DSM 5091</strain>
    </source>
</reference>
<comment type="cofactor">
    <cofactor evidence="1">
        <name>W-bis(molybdopterin guanine dinucleotide)</name>
        <dbReference type="ChEBI" id="CHEBI:60537"/>
    </cofactor>
</comment>
<dbReference type="EMBL" id="FQZT01000009">
    <property type="protein sequence ID" value="SHJ49079.1"/>
    <property type="molecule type" value="Genomic_DNA"/>
</dbReference>
<keyword evidence="8" id="KW-0574">Periplasm</keyword>
<dbReference type="InterPro" id="IPR006443">
    <property type="entry name" value="Formate-DH-alph_fdnG"/>
</dbReference>
<dbReference type="SUPFAM" id="SSF50692">
    <property type="entry name" value="ADC-like"/>
    <property type="match status" value="1"/>
</dbReference>
<keyword evidence="6" id="KW-0479">Metal-binding</keyword>
<comment type="cofactor">
    <cofactor evidence="2">
        <name>[4Fe-4S] cluster</name>
        <dbReference type="ChEBI" id="CHEBI:49883"/>
    </cofactor>
</comment>
<accession>A0A1M6JQT4</accession>
<dbReference type="STRING" id="1122189.SAMN02745165_02481"/>
<keyword evidence="10" id="KW-0712">Selenocysteine</keyword>
<evidence type="ECO:0000259" key="15">
    <source>
        <dbReference type="Pfam" id="PF00384"/>
    </source>
</evidence>
<evidence type="ECO:0000256" key="11">
    <source>
        <dbReference type="ARBA" id="ARBA00023002"/>
    </source>
</evidence>
<organism evidence="17 18">
    <name type="scientific">Malonomonas rubra DSM 5091</name>
    <dbReference type="NCBI Taxonomy" id="1122189"/>
    <lineage>
        <taxon>Bacteria</taxon>
        <taxon>Pseudomonadati</taxon>
        <taxon>Thermodesulfobacteriota</taxon>
        <taxon>Desulfuromonadia</taxon>
        <taxon>Desulfuromonadales</taxon>
        <taxon>Geopsychrobacteraceae</taxon>
        <taxon>Malonomonas</taxon>
    </lineage>
</organism>
<keyword evidence="18" id="KW-1185">Reference proteome</keyword>
<feature type="domain" description="Molybdopterin dinucleotide-binding" evidence="16">
    <location>
        <begin position="671"/>
        <end position="787"/>
    </location>
</feature>
<dbReference type="GO" id="GO:0042597">
    <property type="term" value="C:periplasmic space"/>
    <property type="evidence" value="ECO:0007669"/>
    <property type="project" value="UniProtKB-SubCell"/>
</dbReference>
<dbReference type="NCBIfam" id="TIGR01553">
    <property type="entry name" value="formate-DH-alph"/>
    <property type="match status" value="1"/>
</dbReference>
<evidence type="ECO:0000256" key="3">
    <source>
        <dbReference type="ARBA" id="ARBA00004418"/>
    </source>
</evidence>
<keyword evidence="7" id="KW-0732">Signal</keyword>